<accession>C4LLB1</accession>
<evidence type="ECO:0000256" key="1">
    <source>
        <dbReference type="ARBA" id="ARBA00004141"/>
    </source>
</evidence>
<dbReference type="InterPro" id="IPR023494">
    <property type="entry name" value="Cyt_c_bgen_Ccs1/CcsB/ResB"/>
</dbReference>
<dbReference type="OrthoDB" id="3949537at2"/>
<dbReference type="GO" id="GO:0016020">
    <property type="term" value="C:membrane"/>
    <property type="evidence" value="ECO:0007669"/>
    <property type="project" value="UniProtKB-SubCell"/>
</dbReference>
<keyword evidence="4 6" id="KW-1133">Transmembrane helix</keyword>
<comment type="subcellular location">
    <subcellularLocation>
        <location evidence="1">Membrane</location>
        <topology evidence="1">Multi-pass membrane protein</topology>
    </subcellularLocation>
</comment>
<dbReference type="PANTHER" id="PTHR31566">
    <property type="entry name" value="CYTOCHROME C BIOGENESIS PROTEIN CCS1, CHLOROPLASTIC"/>
    <property type="match status" value="1"/>
</dbReference>
<gene>
    <name evidence="8" type="ordered locus">ckrop_1901</name>
</gene>
<dbReference type="Pfam" id="PF05140">
    <property type="entry name" value="ResB"/>
    <property type="match status" value="1"/>
</dbReference>
<evidence type="ECO:0000256" key="2">
    <source>
        <dbReference type="ARBA" id="ARBA00022692"/>
    </source>
</evidence>
<dbReference type="GO" id="GO:0017004">
    <property type="term" value="P:cytochrome complex assembly"/>
    <property type="evidence" value="ECO:0007669"/>
    <property type="project" value="UniProtKB-KW"/>
</dbReference>
<evidence type="ECO:0000313" key="9">
    <source>
        <dbReference type="Proteomes" id="UP000001473"/>
    </source>
</evidence>
<dbReference type="KEGG" id="ckp:ckrop_1901"/>
<dbReference type="InterPro" id="IPR007816">
    <property type="entry name" value="ResB-like_domain"/>
</dbReference>
<reference evidence="8 9" key="1">
    <citation type="journal article" date="2008" name="J. Biotechnol.">
        <title>Ultrafast pyrosequencing of Corynebacterium kroppenstedtii DSM44385 revealed insights into the physiology of a lipophilic corynebacterium that lacks mycolic acids.</title>
        <authorList>
            <person name="Tauch A."/>
            <person name="Schneider J."/>
            <person name="Szczepanowski R."/>
            <person name="Tilker A."/>
            <person name="Viehoever P."/>
            <person name="Gartemann K.-H."/>
            <person name="Arnold W."/>
            <person name="Blom J."/>
            <person name="Brinkrolf K."/>
            <person name="Brune I."/>
            <person name="Goetker S."/>
            <person name="Weisshaar B."/>
            <person name="Goesmann A."/>
            <person name="Droege M."/>
            <person name="Puehler A."/>
        </authorList>
    </citation>
    <scope>NUCLEOTIDE SEQUENCE [LARGE SCALE GENOMIC DNA]</scope>
    <source>
        <strain evidence="9">DSM 44385 / JCM 11950 / CIP 105744 / CCUG 35717</strain>
    </source>
</reference>
<evidence type="ECO:0000256" key="5">
    <source>
        <dbReference type="ARBA" id="ARBA00023136"/>
    </source>
</evidence>
<dbReference type="AlphaFoldDB" id="C4LLB1"/>
<dbReference type="RefSeq" id="WP_012732503.1">
    <property type="nucleotide sequence ID" value="NC_012704.1"/>
</dbReference>
<keyword evidence="3" id="KW-0201">Cytochrome c-type biogenesis</keyword>
<protein>
    <submittedName>
        <fullName evidence="8">Membrane protein required for cytochrome c biosynthesis</fullName>
    </submittedName>
</protein>
<evidence type="ECO:0000313" key="8">
    <source>
        <dbReference type="EMBL" id="ACR18616.1"/>
    </source>
</evidence>
<feature type="domain" description="ResB-like" evidence="7">
    <location>
        <begin position="1"/>
        <end position="502"/>
    </location>
</feature>
<feature type="transmembrane region" description="Helical" evidence="6">
    <location>
        <begin position="160"/>
        <end position="180"/>
    </location>
</feature>
<proteinExistence type="predicted"/>
<evidence type="ECO:0000256" key="3">
    <source>
        <dbReference type="ARBA" id="ARBA00022748"/>
    </source>
</evidence>
<sequence length="524" mass="58927">MRTALILLFLLALGAIPGAILPQRSLNQEKVDTYIADNGKLGQIYDKLQLFDVFSSTWFTAIYVLLFISLVGCIIPRTWEHYKAMRSQPVRAPKNLNRLPHYRARTIPASDFSDTDTYARDHITPLFKRWHTRETSANEDRAGQWSFSAERGYAREFCNLVFHIGLTVMLVFIAAGRLMYYEGQVIVIAGNENSQFCNSAVANFDSFRHGALVDGTRLSPYCLQIEDFKADYLSNGQAKMFTSDIRYATKDDVDKPTSEWTKYTLKVNHPLRIAGDRVYLQGHGYAPSFTVKWPDGETRTGEIQWQPTDMTNFLSAGAMRFDPPAGMYPDLQERRKNQLAIQGMYAPTAVFTGENNNVLSASRFPTQDDEAVAIDVFRGDAGLDTGVGQSIFTLDTSLIHQGLLSKIDRVNLRKGEKTTLNDGTEITFNGAKPFVNLQVSHDPTQGYLLGITLIMLAGLVGSVSIKRRRMWVRVTPQDDGTALVETAGLARTDRAGWGREFNKYARAILQEPDDDDEYEDDDED</sequence>
<dbReference type="STRING" id="645127.ckrop_1901"/>
<keyword evidence="9" id="KW-1185">Reference proteome</keyword>
<evidence type="ECO:0000259" key="7">
    <source>
        <dbReference type="Pfam" id="PF05140"/>
    </source>
</evidence>
<dbReference type="PANTHER" id="PTHR31566:SF0">
    <property type="entry name" value="CYTOCHROME C BIOGENESIS PROTEIN CCS1, CHLOROPLASTIC"/>
    <property type="match status" value="1"/>
</dbReference>
<dbReference type="Proteomes" id="UP000001473">
    <property type="component" value="Chromosome"/>
</dbReference>
<keyword evidence="5 6" id="KW-0472">Membrane</keyword>
<keyword evidence="2 6" id="KW-0812">Transmembrane</keyword>
<dbReference type="HOGENOM" id="CLU_023092_0_0_11"/>
<feature type="transmembrane region" description="Helical" evidence="6">
    <location>
        <begin position="58"/>
        <end position="79"/>
    </location>
</feature>
<name>C4LLB1_CORK4</name>
<feature type="transmembrane region" description="Helical" evidence="6">
    <location>
        <begin position="446"/>
        <end position="465"/>
    </location>
</feature>
<organism evidence="8 9">
    <name type="scientific">Corynebacterium kroppenstedtii (strain DSM 44385 / JCM 11950 / CIP 105744 / CCUG 35717)</name>
    <dbReference type="NCBI Taxonomy" id="645127"/>
    <lineage>
        <taxon>Bacteria</taxon>
        <taxon>Bacillati</taxon>
        <taxon>Actinomycetota</taxon>
        <taxon>Actinomycetes</taxon>
        <taxon>Mycobacteriales</taxon>
        <taxon>Corynebacteriaceae</taxon>
        <taxon>Corynebacterium</taxon>
    </lineage>
</organism>
<evidence type="ECO:0000256" key="6">
    <source>
        <dbReference type="SAM" id="Phobius"/>
    </source>
</evidence>
<evidence type="ECO:0000256" key="4">
    <source>
        <dbReference type="ARBA" id="ARBA00022989"/>
    </source>
</evidence>
<dbReference type="eggNOG" id="COG1333">
    <property type="taxonomic scope" value="Bacteria"/>
</dbReference>
<dbReference type="EMBL" id="CP001620">
    <property type="protein sequence ID" value="ACR18616.1"/>
    <property type="molecule type" value="Genomic_DNA"/>
</dbReference>